<organism evidence="2 3">
    <name type="scientific">Porphyridium purpureum</name>
    <name type="common">Red alga</name>
    <name type="synonym">Porphyridium cruentum</name>
    <dbReference type="NCBI Taxonomy" id="35688"/>
    <lineage>
        <taxon>Eukaryota</taxon>
        <taxon>Rhodophyta</taxon>
        <taxon>Bangiophyceae</taxon>
        <taxon>Porphyridiales</taxon>
        <taxon>Porphyridiaceae</taxon>
        <taxon>Porphyridium</taxon>
    </lineage>
</organism>
<evidence type="ECO:0000313" key="3">
    <source>
        <dbReference type="Proteomes" id="UP000324585"/>
    </source>
</evidence>
<name>A0A5J4Z3Y1_PORPP</name>
<sequence length="248" mass="26308">MRGGMGPIQSETQCTSVLHAAAECGSGMQMRARCHRDRRWIVGLLLLVALGASSVCAQEGLVGVCYTRDDQQCSIGTPGSCETTLCELPVSYIFDNSEPIMAPGYSCIVESSVCVNPECVMESCLISTPQYDWVIGYRTIDPMTMDFATTSCDNICRLHNAVCNEAGTAQLRNNEVRDLTNGIFMPLGCSGSSGNSDAPGVDLAGGNSCAFSNNYRGCSEEFSPGITTADFAPVCCCGPMCPLIPSIL</sequence>
<dbReference type="AlphaFoldDB" id="A0A5J4Z3Y1"/>
<comment type="caution">
    <text evidence="2">The sequence shown here is derived from an EMBL/GenBank/DDBJ whole genome shotgun (WGS) entry which is preliminary data.</text>
</comment>
<keyword evidence="3" id="KW-1185">Reference proteome</keyword>
<evidence type="ECO:0000256" key="1">
    <source>
        <dbReference type="SAM" id="Phobius"/>
    </source>
</evidence>
<keyword evidence="1" id="KW-0812">Transmembrane</keyword>
<protein>
    <submittedName>
        <fullName evidence="2">Uncharacterized protein</fullName>
    </submittedName>
</protein>
<gene>
    <name evidence="2" type="ORF">FVE85_5931</name>
</gene>
<evidence type="ECO:0000313" key="2">
    <source>
        <dbReference type="EMBL" id="KAA8498346.1"/>
    </source>
</evidence>
<keyword evidence="1" id="KW-0472">Membrane</keyword>
<proteinExistence type="predicted"/>
<accession>A0A5J4Z3Y1</accession>
<dbReference type="Proteomes" id="UP000324585">
    <property type="component" value="Unassembled WGS sequence"/>
</dbReference>
<keyword evidence="1" id="KW-1133">Transmembrane helix</keyword>
<reference evidence="3" key="1">
    <citation type="journal article" date="2019" name="Nat. Commun.">
        <title>Expansion of phycobilisome linker gene families in mesophilic red algae.</title>
        <authorList>
            <person name="Lee J."/>
            <person name="Kim D."/>
            <person name="Bhattacharya D."/>
            <person name="Yoon H.S."/>
        </authorList>
    </citation>
    <scope>NUCLEOTIDE SEQUENCE [LARGE SCALE GENOMIC DNA]</scope>
    <source>
        <strain evidence="3">CCMP 1328</strain>
    </source>
</reference>
<feature type="transmembrane region" description="Helical" evidence="1">
    <location>
        <begin position="40"/>
        <end position="64"/>
    </location>
</feature>
<dbReference type="EMBL" id="VRMN01000001">
    <property type="protein sequence ID" value="KAA8498346.1"/>
    <property type="molecule type" value="Genomic_DNA"/>
</dbReference>